<evidence type="ECO:0000256" key="2">
    <source>
        <dbReference type="ARBA" id="ARBA00023125"/>
    </source>
</evidence>
<dbReference type="PANTHER" id="PTHR30146">
    <property type="entry name" value="LACI-RELATED TRANSCRIPTIONAL REPRESSOR"/>
    <property type="match status" value="1"/>
</dbReference>
<evidence type="ECO:0000313" key="5">
    <source>
        <dbReference type="EMBL" id="UOE26781.1"/>
    </source>
</evidence>
<protein>
    <submittedName>
        <fullName evidence="5">LacI family transcriptional regulator</fullName>
    </submittedName>
</protein>
<dbReference type="SUPFAM" id="SSF53822">
    <property type="entry name" value="Periplasmic binding protein-like I"/>
    <property type="match status" value="1"/>
</dbReference>
<dbReference type="PROSITE" id="PS50932">
    <property type="entry name" value="HTH_LACI_2"/>
    <property type="match status" value="1"/>
</dbReference>
<evidence type="ECO:0000313" key="6">
    <source>
        <dbReference type="Proteomes" id="UP000831304"/>
    </source>
</evidence>
<dbReference type="SMART" id="SM00354">
    <property type="entry name" value="HTH_LACI"/>
    <property type="match status" value="1"/>
</dbReference>
<dbReference type="Pfam" id="PF00356">
    <property type="entry name" value="LacI"/>
    <property type="match status" value="1"/>
</dbReference>
<accession>A0ABY4AYD6</accession>
<dbReference type="InterPro" id="IPR000843">
    <property type="entry name" value="HTH_LacI"/>
</dbReference>
<dbReference type="Pfam" id="PF13377">
    <property type="entry name" value="Peripla_BP_3"/>
    <property type="match status" value="1"/>
</dbReference>
<dbReference type="Gene3D" id="3.40.50.2300">
    <property type="match status" value="2"/>
</dbReference>
<keyword evidence="3" id="KW-0804">Transcription</keyword>
<name>A0ABY4AYD6_9MICO</name>
<dbReference type="InterPro" id="IPR010982">
    <property type="entry name" value="Lambda_DNA-bd_dom_sf"/>
</dbReference>
<dbReference type="InterPro" id="IPR028082">
    <property type="entry name" value="Peripla_BP_I"/>
</dbReference>
<dbReference type="EMBL" id="CP094533">
    <property type="protein sequence ID" value="UOE26781.1"/>
    <property type="molecule type" value="Genomic_DNA"/>
</dbReference>
<proteinExistence type="predicted"/>
<dbReference type="Proteomes" id="UP000831304">
    <property type="component" value="Chromosome"/>
</dbReference>
<keyword evidence="2" id="KW-0238">DNA-binding</keyword>
<dbReference type="PROSITE" id="PS00356">
    <property type="entry name" value="HTH_LACI_1"/>
    <property type="match status" value="1"/>
</dbReference>
<evidence type="ECO:0000256" key="1">
    <source>
        <dbReference type="ARBA" id="ARBA00023015"/>
    </source>
</evidence>
<dbReference type="PRINTS" id="PR00036">
    <property type="entry name" value="HTHLACI"/>
</dbReference>
<gene>
    <name evidence="5" type="ORF">MTP13_03085</name>
</gene>
<feature type="domain" description="HTH lacI-type" evidence="4">
    <location>
        <begin position="3"/>
        <end position="58"/>
    </location>
</feature>
<keyword evidence="1" id="KW-0805">Transcription regulation</keyword>
<sequence>MGATLADIAAHAGVSEATVSRVLNDKPGVAQHKRQAVLTALDLLGYERPARLRRRTGRPVGLLLPELMNPVFPAFAQALGPNFARRGFTPLIGSQSEGGLDEDEYIDMFVEAGAAGIVFFSGRHSDSRFPMDRYTQLLELGLPLAFVNGYRADIDAPFFSIDEHSAMELAVRHLTAMGHRRIGLAVGQESFVAAQRKSEGFHSAMKKHAGDEARAVIEPSLYTDDGGISAGRALIAAGCTAVVCANDLIAVGVMAEARRQGLEIPQDLSVVGFDDSVIARNAWPPLTTVRQPVTAMGVAIADAFVGEMNGVRASRTEYLFQPELVVRESTGPAYGTRRHNG</sequence>
<dbReference type="Gene3D" id="1.10.260.40">
    <property type="entry name" value="lambda repressor-like DNA-binding domains"/>
    <property type="match status" value="1"/>
</dbReference>
<organism evidence="5 6">
    <name type="scientific">Agromyces soli</name>
    <dbReference type="NCBI Taxonomy" id="659012"/>
    <lineage>
        <taxon>Bacteria</taxon>
        <taxon>Bacillati</taxon>
        <taxon>Actinomycetota</taxon>
        <taxon>Actinomycetes</taxon>
        <taxon>Micrococcales</taxon>
        <taxon>Microbacteriaceae</taxon>
        <taxon>Agromyces</taxon>
    </lineage>
</organism>
<keyword evidence="6" id="KW-1185">Reference proteome</keyword>
<dbReference type="SUPFAM" id="SSF47413">
    <property type="entry name" value="lambda repressor-like DNA-binding domains"/>
    <property type="match status" value="1"/>
</dbReference>
<evidence type="ECO:0000259" key="4">
    <source>
        <dbReference type="PROSITE" id="PS50932"/>
    </source>
</evidence>
<dbReference type="PANTHER" id="PTHR30146:SF153">
    <property type="entry name" value="LACTOSE OPERON REPRESSOR"/>
    <property type="match status" value="1"/>
</dbReference>
<evidence type="ECO:0000256" key="3">
    <source>
        <dbReference type="ARBA" id="ARBA00023163"/>
    </source>
</evidence>
<dbReference type="RefSeq" id="WP_243569591.1">
    <property type="nucleotide sequence ID" value="NZ_BAAARD010000004.1"/>
</dbReference>
<dbReference type="CDD" id="cd01392">
    <property type="entry name" value="HTH_LacI"/>
    <property type="match status" value="1"/>
</dbReference>
<dbReference type="InterPro" id="IPR046335">
    <property type="entry name" value="LacI/GalR-like_sensor"/>
</dbReference>
<reference evidence="5 6" key="1">
    <citation type="submission" date="2022-03" db="EMBL/GenBank/DDBJ databases">
        <title>Agromyces sp. isolated from the gut of P. brevitarsis seulensis larvae.</title>
        <authorList>
            <person name="Won M."/>
            <person name="Kwon S.-W."/>
        </authorList>
    </citation>
    <scope>NUCLEOTIDE SEQUENCE [LARGE SCALE GENOMIC DNA]</scope>
    <source>
        <strain evidence="5 6">KACC 16215</strain>
    </source>
</reference>